<dbReference type="AlphaFoldDB" id="A0A918KFB8"/>
<evidence type="ECO:0000256" key="1">
    <source>
        <dbReference type="ARBA" id="ARBA00022527"/>
    </source>
</evidence>
<dbReference type="RefSeq" id="WP_189609953.1">
    <property type="nucleotide sequence ID" value="NZ_BMXR01000007.1"/>
</dbReference>
<dbReference type="PANTHER" id="PTHR31756:SF3">
    <property type="entry name" value="PYRUVATE, PHOSPHATE DIKINASE REGULATORY PROTEIN 1, CHLOROPLASTIC"/>
    <property type="match status" value="1"/>
</dbReference>
<comment type="catalytic activity">
    <reaction evidence="5">
        <text>[pyruvate, water dikinase] + ADP = [pyruvate, water dikinase]-phosphate + AMP + H(+)</text>
        <dbReference type="Rhea" id="RHEA:46020"/>
        <dbReference type="Rhea" id="RHEA-COMP:11425"/>
        <dbReference type="Rhea" id="RHEA-COMP:11426"/>
        <dbReference type="ChEBI" id="CHEBI:15378"/>
        <dbReference type="ChEBI" id="CHEBI:43176"/>
        <dbReference type="ChEBI" id="CHEBI:68546"/>
        <dbReference type="ChEBI" id="CHEBI:456215"/>
        <dbReference type="ChEBI" id="CHEBI:456216"/>
        <dbReference type="EC" id="2.7.11.33"/>
    </reaction>
</comment>
<sequence>MANPRPVYFISDSTGITAETVGHSLLSHFDGLSFDETILSFVDTEQKARNAVDRIAKAGRESGLTPIVVETIIDPKVRAIIHDCDAHLVDIITTFLSPLEHLLGQPSNIRIGRPEVSADQGPYQRRIDAMQFALDNDDGRHIHHYDQADIILVGVSRSGKTPTSIFLALQANVYAANYPLTDEDFEHPRLPKILETYRSKLFGLTIDPKRLNQIRDGRKSNSDYASLRQCEDEVRMAEAMFKRFGIPYIDTTRLSIEEISTRIIVEKGLRDRIRSA</sequence>
<dbReference type="EC" id="2.7.4.28" evidence="5"/>
<reference evidence="6" key="2">
    <citation type="submission" date="2020-09" db="EMBL/GenBank/DDBJ databases">
        <authorList>
            <person name="Sun Q."/>
            <person name="Kim S."/>
        </authorList>
    </citation>
    <scope>NUCLEOTIDE SEQUENCE</scope>
    <source>
        <strain evidence="6">KCTC 22169</strain>
    </source>
</reference>
<dbReference type="InterPro" id="IPR005177">
    <property type="entry name" value="Kinase-pyrophosphorylase"/>
</dbReference>
<evidence type="ECO:0000256" key="4">
    <source>
        <dbReference type="ARBA" id="ARBA00022777"/>
    </source>
</evidence>
<dbReference type="EMBL" id="BMXR01000007">
    <property type="protein sequence ID" value="GGX59427.1"/>
    <property type="molecule type" value="Genomic_DNA"/>
</dbReference>
<dbReference type="PANTHER" id="PTHR31756">
    <property type="entry name" value="PYRUVATE, PHOSPHATE DIKINASE REGULATORY PROTEIN 1, CHLOROPLASTIC"/>
    <property type="match status" value="1"/>
</dbReference>
<proteinExistence type="inferred from homology"/>
<comment type="caution">
    <text evidence="6">The sequence shown here is derived from an EMBL/GenBank/DDBJ whole genome shotgun (WGS) entry which is preliminary data.</text>
</comment>
<reference evidence="6" key="1">
    <citation type="journal article" date="2014" name="Int. J. Syst. Evol. Microbiol.">
        <title>Complete genome sequence of Corynebacterium casei LMG S-19264T (=DSM 44701T), isolated from a smear-ripened cheese.</title>
        <authorList>
            <consortium name="US DOE Joint Genome Institute (JGI-PGF)"/>
            <person name="Walter F."/>
            <person name="Albersmeier A."/>
            <person name="Kalinowski J."/>
            <person name="Ruckert C."/>
        </authorList>
    </citation>
    <scope>NUCLEOTIDE SEQUENCE</scope>
    <source>
        <strain evidence="6">KCTC 22169</strain>
    </source>
</reference>
<dbReference type="GO" id="GO:0004674">
    <property type="term" value="F:protein serine/threonine kinase activity"/>
    <property type="evidence" value="ECO:0007669"/>
    <property type="project" value="UniProtKB-UniRule"/>
</dbReference>
<protein>
    <recommendedName>
        <fullName evidence="5">Putative phosphoenolpyruvate synthase regulatory protein</fullName>
        <shortName evidence="5">PEP synthase regulatory protein</shortName>
        <shortName evidence="5">PSRP</shortName>
        <ecNumber evidence="5">2.7.11.33</ecNumber>
        <ecNumber evidence="5">2.7.4.28</ecNumber>
    </recommendedName>
    <alternativeName>
        <fullName evidence="5">Pyruvate, water dikinase regulatory protein</fullName>
    </alternativeName>
</protein>
<dbReference type="InterPro" id="IPR026530">
    <property type="entry name" value="PSRP"/>
</dbReference>
<keyword evidence="7" id="KW-1185">Reference proteome</keyword>
<dbReference type="HAMAP" id="MF_01062">
    <property type="entry name" value="PSRP"/>
    <property type="match status" value="1"/>
</dbReference>
<dbReference type="EC" id="2.7.11.33" evidence="5"/>
<evidence type="ECO:0000313" key="7">
    <source>
        <dbReference type="Proteomes" id="UP000626148"/>
    </source>
</evidence>
<dbReference type="GO" id="GO:0016776">
    <property type="term" value="F:phosphotransferase activity, phosphate group as acceptor"/>
    <property type="evidence" value="ECO:0007669"/>
    <property type="project" value="UniProtKB-UniRule"/>
</dbReference>
<evidence type="ECO:0000256" key="5">
    <source>
        <dbReference type="HAMAP-Rule" id="MF_01062"/>
    </source>
</evidence>
<keyword evidence="3 5" id="KW-0547">Nucleotide-binding</keyword>
<comment type="catalytic activity">
    <reaction evidence="5">
        <text>[pyruvate, water dikinase]-phosphate + phosphate + H(+) = [pyruvate, water dikinase] + diphosphate</text>
        <dbReference type="Rhea" id="RHEA:48580"/>
        <dbReference type="Rhea" id="RHEA-COMP:11425"/>
        <dbReference type="Rhea" id="RHEA-COMP:11426"/>
        <dbReference type="ChEBI" id="CHEBI:15378"/>
        <dbReference type="ChEBI" id="CHEBI:33019"/>
        <dbReference type="ChEBI" id="CHEBI:43176"/>
        <dbReference type="ChEBI" id="CHEBI:43474"/>
        <dbReference type="ChEBI" id="CHEBI:68546"/>
        <dbReference type="EC" id="2.7.4.28"/>
    </reaction>
</comment>
<keyword evidence="1 5" id="KW-0723">Serine/threonine-protein kinase</keyword>
<feature type="binding site" evidence="5">
    <location>
        <begin position="154"/>
        <end position="161"/>
    </location>
    <ligand>
        <name>ADP</name>
        <dbReference type="ChEBI" id="CHEBI:456216"/>
    </ligand>
</feature>
<accession>A0A918KFB8</accession>
<name>A0A918KFB8_9GAMM</name>
<dbReference type="Proteomes" id="UP000626148">
    <property type="component" value="Unassembled WGS sequence"/>
</dbReference>
<dbReference type="NCBIfam" id="NF003742">
    <property type="entry name" value="PRK05339.1"/>
    <property type="match status" value="1"/>
</dbReference>
<comment type="similarity">
    <text evidence="5">Belongs to the pyruvate, phosphate/water dikinase regulatory protein family. PSRP subfamily.</text>
</comment>
<evidence type="ECO:0000256" key="3">
    <source>
        <dbReference type="ARBA" id="ARBA00022741"/>
    </source>
</evidence>
<gene>
    <name evidence="6" type="ORF">GCM10007392_29170</name>
</gene>
<dbReference type="GO" id="GO:0043531">
    <property type="term" value="F:ADP binding"/>
    <property type="evidence" value="ECO:0007669"/>
    <property type="project" value="UniProtKB-UniRule"/>
</dbReference>
<keyword evidence="4 5" id="KW-0418">Kinase</keyword>
<evidence type="ECO:0000256" key="2">
    <source>
        <dbReference type="ARBA" id="ARBA00022679"/>
    </source>
</evidence>
<organism evidence="6 7">
    <name type="scientific">Saccharospirillum salsuginis</name>
    <dbReference type="NCBI Taxonomy" id="418750"/>
    <lineage>
        <taxon>Bacteria</taxon>
        <taxon>Pseudomonadati</taxon>
        <taxon>Pseudomonadota</taxon>
        <taxon>Gammaproteobacteria</taxon>
        <taxon>Oceanospirillales</taxon>
        <taxon>Saccharospirillaceae</taxon>
        <taxon>Saccharospirillum</taxon>
    </lineage>
</organism>
<dbReference type="GO" id="GO:0005524">
    <property type="term" value="F:ATP binding"/>
    <property type="evidence" value="ECO:0007669"/>
    <property type="project" value="InterPro"/>
</dbReference>
<comment type="function">
    <text evidence="5">Bifunctional serine/threonine kinase and phosphorylase involved in the regulation of the phosphoenolpyruvate synthase (PEPS) by catalyzing its phosphorylation/dephosphorylation.</text>
</comment>
<keyword evidence="2 5" id="KW-0808">Transferase</keyword>
<dbReference type="Pfam" id="PF03618">
    <property type="entry name" value="Kinase-PPPase"/>
    <property type="match status" value="1"/>
</dbReference>
<evidence type="ECO:0000313" key="6">
    <source>
        <dbReference type="EMBL" id="GGX59427.1"/>
    </source>
</evidence>